<dbReference type="CDD" id="cd00088">
    <property type="entry name" value="HPT"/>
    <property type="match status" value="1"/>
</dbReference>
<sequence length="706" mass="76022">MMKPEELDRQLLEMFTQEVSERASEIERTLLTLEETTVPDERRSLQEQILRTVHSLKGAAGLVQVRGIETICHWMEEVLSRAAREELVLDRQKLDLLLAATDEIAAAARLLSKGEIPSPAHAEGVLLKLQAAIASGGNSGGEDTKPPPSSVDPVPVRSTDLDGSMRVSAERLDILLYRSGELLACDAVVRRHAEQASSLREQARRLRAAKNLSAAQAASIESGLRELAASLRQDGRLMHSAVSALDQEVRRARTQPFSEACKGLDRIVRDMAAASGKQAELVIKGGEIEIDRSILAGLQDSLRHLVRNAIAHGVQSPEERRIAGKREKGRIVLAASVSGDRVQVLVEDDGRGLDTASLWKLADEAGLSVCEDEGQLLRRVFEPGVSTSTTVTRLSGRGMGLDIVRNAVEEMRGTAEVAQVPGGGAVFTLTLPLTLATVRALEVVAAEHVFAIDTASIQRVIRVSTQDLAASADRSMTTGSMRYIDLASWLGLRPASRRPSMDVVPAVVIGAGEIQTAVIVDKVAGEQELLARSLGRRLAKVRRYSGGMVLPDGRIALLLNAAAVAEAAMAHGAEPEPFPRHAGKAEQRKVLVVDDSKYIRTMVKLILEGAGYDVALAADGGEALKYLLNHGADIVVADVDMPRMDGFELTQAIRGSDSLASMPVILVTGRETPEDKVRGLKAGASAYLPKNQFDAHQFLEIIRQVA</sequence>
<proteinExistence type="predicted"/>
<evidence type="ECO:0000313" key="14">
    <source>
        <dbReference type="EMBL" id="WEX81746.1"/>
    </source>
</evidence>
<reference evidence="14 15" key="1">
    <citation type="submission" date="2023-03" db="EMBL/GenBank/DDBJ databases">
        <authorList>
            <person name="Kaur S."/>
            <person name="Espinosa-Saiz D."/>
            <person name="Velazquez E."/>
            <person name="Menendez E."/>
            <person name="diCenzo G.C."/>
        </authorList>
    </citation>
    <scope>NUCLEOTIDE SEQUENCE [LARGE SCALE GENOMIC DNA]</scope>
    <source>
        <strain evidence="14 15">LMG 27395</strain>
    </source>
</reference>
<evidence type="ECO:0000259" key="12">
    <source>
        <dbReference type="PROSITE" id="PS50851"/>
    </source>
</evidence>
<feature type="region of interest" description="Disordered" evidence="9">
    <location>
        <begin position="136"/>
        <end position="160"/>
    </location>
</feature>
<comment type="catalytic activity">
    <reaction evidence="1">
        <text>ATP + protein L-histidine = ADP + protein N-phospho-L-histidine.</text>
        <dbReference type="EC" id="2.7.13.3"/>
    </reaction>
</comment>
<dbReference type="InterPro" id="IPR002545">
    <property type="entry name" value="CheW-lke_dom"/>
</dbReference>
<keyword evidence="4" id="KW-0808">Transferase</keyword>
<keyword evidence="3 8" id="KW-0597">Phosphoprotein</keyword>
<feature type="domain" description="CheW-like" evidence="12">
    <location>
        <begin position="437"/>
        <end position="570"/>
    </location>
</feature>
<dbReference type="Gene3D" id="1.20.120.160">
    <property type="entry name" value="HPT domain"/>
    <property type="match status" value="1"/>
</dbReference>
<dbReference type="RefSeq" id="WP_280732500.1">
    <property type="nucleotide sequence ID" value="NZ_CP120367.1"/>
</dbReference>
<dbReference type="Pfam" id="PF00072">
    <property type="entry name" value="Response_reg"/>
    <property type="match status" value="1"/>
</dbReference>
<gene>
    <name evidence="14" type="ORF">PYH38_000406</name>
</gene>
<dbReference type="Gene3D" id="3.40.50.2300">
    <property type="match status" value="1"/>
</dbReference>
<dbReference type="SUPFAM" id="SSF50341">
    <property type="entry name" value="CheW-like"/>
    <property type="match status" value="1"/>
</dbReference>
<name>A0ABY8CXS7_9HYPH</name>
<feature type="modified residue" description="Phosphohistidine" evidence="7">
    <location>
        <position position="54"/>
    </location>
</feature>
<dbReference type="PROSITE" id="PS50110">
    <property type="entry name" value="RESPONSE_REGULATORY"/>
    <property type="match status" value="1"/>
</dbReference>
<dbReference type="Pfam" id="PF01584">
    <property type="entry name" value="CheW"/>
    <property type="match status" value="1"/>
</dbReference>
<dbReference type="SMART" id="SM00260">
    <property type="entry name" value="CheW"/>
    <property type="match status" value="1"/>
</dbReference>
<evidence type="ECO:0000259" key="10">
    <source>
        <dbReference type="PROSITE" id="PS50109"/>
    </source>
</evidence>
<dbReference type="EMBL" id="CP120370">
    <property type="protein sequence ID" value="WEX81746.1"/>
    <property type="molecule type" value="Genomic_DNA"/>
</dbReference>
<feature type="domain" description="Histidine kinase" evidence="10">
    <location>
        <begin position="194"/>
        <end position="435"/>
    </location>
</feature>
<evidence type="ECO:0000256" key="6">
    <source>
        <dbReference type="ARBA" id="ARBA00023012"/>
    </source>
</evidence>
<feature type="domain" description="Response regulatory" evidence="11">
    <location>
        <begin position="589"/>
        <end position="705"/>
    </location>
</feature>
<dbReference type="Gene3D" id="3.30.565.10">
    <property type="entry name" value="Histidine kinase-like ATPase, C-terminal domain"/>
    <property type="match status" value="1"/>
</dbReference>
<evidence type="ECO:0000256" key="5">
    <source>
        <dbReference type="ARBA" id="ARBA00022777"/>
    </source>
</evidence>
<dbReference type="InterPro" id="IPR004358">
    <property type="entry name" value="Sig_transdc_His_kin-like_C"/>
</dbReference>
<dbReference type="SUPFAM" id="SSF47226">
    <property type="entry name" value="Histidine-containing phosphotransfer domain, HPT domain"/>
    <property type="match status" value="1"/>
</dbReference>
<dbReference type="InterPro" id="IPR003594">
    <property type="entry name" value="HATPase_dom"/>
</dbReference>
<dbReference type="InterPro" id="IPR036061">
    <property type="entry name" value="CheW-like_dom_sf"/>
</dbReference>
<dbReference type="Pfam" id="PF02518">
    <property type="entry name" value="HATPase_c"/>
    <property type="match status" value="1"/>
</dbReference>
<dbReference type="Proteomes" id="UP001235547">
    <property type="component" value="Chromosome 2"/>
</dbReference>
<evidence type="ECO:0000256" key="8">
    <source>
        <dbReference type="PROSITE-ProRule" id="PRU00169"/>
    </source>
</evidence>
<evidence type="ECO:0000256" key="7">
    <source>
        <dbReference type="PROSITE-ProRule" id="PRU00110"/>
    </source>
</evidence>
<dbReference type="InterPro" id="IPR008207">
    <property type="entry name" value="Sig_transdc_His_kin_Hpt_dom"/>
</dbReference>
<evidence type="ECO:0000313" key="15">
    <source>
        <dbReference type="Proteomes" id="UP001235547"/>
    </source>
</evidence>
<dbReference type="SMART" id="SM00387">
    <property type="entry name" value="HATPase_c"/>
    <property type="match status" value="1"/>
</dbReference>
<dbReference type="InterPro" id="IPR051315">
    <property type="entry name" value="Bact_Chemotaxis_CheA"/>
</dbReference>
<evidence type="ECO:0000256" key="9">
    <source>
        <dbReference type="SAM" id="MobiDB-lite"/>
    </source>
</evidence>
<keyword evidence="6" id="KW-0902">Two-component regulatory system</keyword>
<feature type="domain" description="HPt" evidence="13">
    <location>
        <begin position="4"/>
        <end position="111"/>
    </location>
</feature>
<keyword evidence="15" id="KW-1185">Reference proteome</keyword>
<accession>A0ABY8CXS7</accession>
<dbReference type="SMART" id="SM01231">
    <property type="entry name" value="H-kinase_dim"/>
    <property type="match status" value="1"/>
</dbReference>
<dbReference type="Gene3D" id="2.30.30.40">
    <property type="entry name" value="SH3 Domains"/>
    <property type="match status" value="1"/>
</dbReference>
<dbReference type="SMART" id="SM00448">
    <property type="entry name" value="REC"/>
    <property type="match status" value="1"/>
</dbReference>
<dbReference type="SMART" id="SM00073">
    <property type="entry name" value="HPT"/>
    <property type="match status" value="1"/>
</dbReference>
<evidence type="ECO:0000256" key="1">
    <source>
        <dbReference type="ARBA" id="ARBA00000085"/>
    </source>
</evidence>
<evidence type="ECO:0000256" key="3">
    <source>
        <dbReference type="ARBA" id="ARBA00022553"/>
    </source>
</evidence>
<dbReference type="PANTHER" id="PTHR43395">
    <property type="entry name" value="SENSOR HISTIDINE KINASE CHEA"/>
    <property type="match status" value="1"/>
</dbReference>
<evidence type="ECO:0000256" key="2">
    <source>
        <dbReference type="ARBA" id="ARBA00012438"/>
    </source>
</evidence>
<dbReference type="PRINTS" id="PR00344">
    <property type="entry name" value="BCTRLSENSOR"/>
</dbReference>
<dbReference type="EC" id="2.7.13.3" evidence="2"/>
<dbReference type="PANTHER" id="PTHR43395:SF1">
    <property type="entry name" value="CHEMOTAXIS PROTEIN CHEA"/>
    <property type="match status" value="1"/>
</dbReference>
<dbReference type="InterPro" id="IPR011006">
    <property type="entry name" value="CheY-like_superfamily"/>
</dbReference>
<keyword evidence="5" id="KW-0418">Kinase</keyword>
<evidence type="ECO:0000259" key="11">
    <source>
        <dbReference type="PROSITE" id="PS50110"/>
    </source>
</evidence>
<feature type="modified residue" description="4-aspartylphosphate" evidence="8">
    <location>
        <position position="638"/>
    </location>
</feature>
<protein>
    <recommendedName>
        <fullName evidence="2">histidine kinase</fullName>
        <ecNumber evidence="2">2.7.13.3</ecNumber>
    </recommendedName>
</protein>
<evidence type="ECO:0000256" key="4">
    <source>
        <dbReference type="ARBA" id="ARBA00022679"/>
    </source>
</evidence>
<dbReference type="CDD" id="cd17574">
    <property type="entry name" value="REC_OmpR"/>
    <property type="match status" value="1"/>
</dbReference>
<dbReference type="SUPFAM" id="SSF52172">
    <property type="entry name" value="CheY-like"/>
    <property type="match status" value="1"/>
</dbReference>
<dbReference type="PROSITE" id="PS50894">
    <property type="entry name" value="HPT"/>
    <property type="match status" value="1"/>
</dbReference>
<dbReference type="PROSITE" id="PS50109">
    <property type="entry name" value="HIS_KIN"/>
    <property type="match status" value="1"/>
</dbReference>
<dbReference type="InterPro" id="IPR001789">
    <property type="entry name" value="Sig_transdc_resp-reg_receiver"/>
</dbReference>
<dbReference type="Pfam" id="PF01627">
    <property type="entry name" value="Hpt"/>
    <property type="match status" value="1"/>
</dbReference>
<organism evidence="14 15">
    <name type="scientific">Sinorhizobium numidicum</name>
    <dbReference type="NCBI Taxonomy" id="680248"/>
    <lineage>
        <taxon>Bacteria</taxon>
        <taxon>Pseudomonadati</taxon>
        <taxon>Pseudomonadota</taxon>
        <taxon>Alphaproteobacteria</taxon>
        <taxon>Hyphomicrobiales</taxon>
        <taxon>Rhizobiaceae</taxon>
        <taxon>Sinorhizobium/Ensifer group</taxon>
        <taxon>Sinorhizobium</taxon>
    </lineage>
</organism>
<dbReference type="PROSITE" id="PS50851">
    <property type="entry name" value="CHEW"/>
    <property type="match status" value="1"/>
</dbReference>
<dbReference type="InterPro" id="IPR005467">
    <property type="entry name" value="His_kinase_dom"/>
</dbReference>
<dbReference type="SUPFAM" id="SSF55874">
    <property type="entry name" value="ATPase domain of HSP90 chaperone/DNA topoisomerase II/histidine kinase"/>
    <property type="match status" value="1"/>
</dbReference>
<dbReference type="InterPro" id="IPR036890">
    <property type="entry name" value="HATPase_C_sf"/>
</dbReference>
<dbReference type="InterPro" id="IPR004105">
    <property type="entry name" value="CheA-like_dim"/>
</dbReference>
<evidence type="ECO:0000259" key="13">
    <source>
        <dbReference type="PROSITE" id="PS50894"/>
    </source>
</evidence>
<dbReference type="InterPro" id="IPR036641">
    <property type="entry name" value="HPT_dom_sf"/>
</dbReference>